<feature type="domain" description="NADPH-dependent FMN reductase-like" evidence="5">
    <location>
        <begin position="5"/>
        <end position="144"/>
    </location>
</feature>
<dbReference type="EC" id="1.5.1.38" evidence="6"/>
<comment type="similarity">
    <text evidence="1">Belongs to the SsuE family.</text>
</comment>
<proteinExistence type="inferred from homology"/>
<evidence type="ECO:0000256" key="4">
    <source>
        <dbReference type="ARBA" id="ARBA00023002"/>
    </source>
</evidence>
<dbReference type="InterPro" id="IPR029039">
    <property type="entry name" value="Flavoprotein-like_sf"/>
</dbReference>
<accession>A0A840BY87</accession>
<dbReference type="SUPFAM" id="SSF52218">
    <property type="entry name" value="Flavoproteins"/>
    <property type="match status" value="1"/>
</dbReference>
<dbReference type="PANTHER" id="PTHR43408">
    <property type="entry name" value="FMN REDUCTASE (NADPH)"/>
    <property type="match status" value="1"/>
</dbReference>
<dbReference type="AlphaFoldDB" id="A0A840BY87"/>
<organism evidence="6 7">
    <name type="scientific">Chelatococcus caeni</name>
    <dbReference type="NCBI Taxonomy" id="1348468"/>
    <lineage>
        <taxon>Bacteria</taxon>
        <taxon>Pseudomonadati</taxon>
        <taxon>Pseudomonadota</taxon>
        <taxon>Alphaproteobacteria</taxon>
        <taxon>Hyphomicrobiales</taxon>
        <taxon>Chelatococcaceae</taxon>
        <taxon>Chelatococcus</taxon>
    </lineage>
</organism>
<dbReference type="NCBIfam" id="TIGR03566">
    <property type="entry name" value="FMN_reduc_MsuE"/>
    <property type="match status" value="1"/>
</dbReference>
<dbReference type="PANTHER" id="PTHR43408:SF2">
    <property type="entry name" value="FMN REDUCTASE (NADPH)"/>
    <property type="match status" value="1"/>
</dbReference>
<evidence type="ECO:0000256" key="3">
    <source>
        <dbReference type="ARBA" id="ARBA00022643"/>
    </source>
</evidence>
<dbReference type="RefSeq" id="WP_040405549.1">
    <property type="nucleotide sequence ID" value="NZ_JACIEN010000001.1"/>
</dbReference>
<dbReference type="InterPro" id="IPR051814">
    <property type="entry name" value="NAD(P)H-dep_FMN_reductase"/>
</dbReference>
<gene>
    <name evidence="6" type="ORF">GGR16_000742</name>
</gene>
<dbReference type="Pfam" id="PF03358">
    <property type="entry name" value="FMN_red"/>
    <property type="match status" value="1"/>
</dbReference>
<evidence type="ECO:0000313" key="6">
    <source>
        <dbReference type="EMBL" id="MBB4015736.1"/>
    </source>
</evidence>
<evidence type="ECO:0000313" key="7">
    <source>
        <dbReference type="Proteomes" id="UP000577362"/>
    </source>
</evidence>
<evidence type="ECO:0000256" key="2">
    <source>
        <dbReference type="ARBA" id="ARBA00022630"/>
    </source>
</evidence>
<dbReference type="Gene3D" id="3.40.50.360">
    <property type="match status" value="1"/>
</dbReference>
<sequence length="187" mass="19953">MSRLSIVAVSGNTHRPSRTRFLVEAIAAEVGGWRSIDLDVFDLLDIGEEISAFSRDALAPRAAAVIHAIEAADGLIVGSPVYKGSYTGLFKHLFDLVEPHALAGKPVIASATGGGHRHALVVEHQLRPLFGFFGAQTVPTAVYAGREDFADGALSPPLQQRVADAAFEFDRLLSLGNTDRRPVARVA</sequence>
<evidence type="ECO:0000259" key="5">
    <source>
        <dbReference type="Pfam" id="PF03358"/>
    </source>
</evidence>
<dbReference type="InterPro" id="IPR005025">
    <property type="entry name" value="FMN_Rdtase-like_dom"/>
</dbReference>
<keyword evidence="3" id="KW-0288">FMN</keyword>
<comment type="caution">
    <text evidence="6">The sequence shown here is derived from an EMBL/GenBank/DDBJ whole genome shotgun (WGS) entry which is preliminary data.</text>
</comment>
<keyword evidence="7" id="KW-1185">Reference proteome</keyword>
<name>A0A840BY87_9HYPH</name>
<dbReference type="Proteomes" id="UP000577362">
    <property type="component" value="Unassembled WGS sequence"/>
</dbReference>
<dbReference type="GO" id="GO:0052873">
    <property type="term" value="F:FMN reductase (NADPH) activity"/>
    <property type="evidence" value="ECO:0007669"/>
    <property type="project" value="UniProtKB-EC"/>
</dbReference>
<reference evidence="6 7" key="1">
    <citation type="submission" date="2020-08" db="EMBL/GenBank/DDBJ databases">
        <title>Genomic Encyclopedia of Type Strains, Phase IV (KMG-IV): sequencing the most valuable type-strain genomes for metagenomic binning, comparative biology and taxonomic classification.</title>
        <authorList>
            <person name="Goeker M."/>
        </authorList>
    </citation>
    <scope>NUCLEOTIDE SEQUENCE [LARGE SCALE GENOMIC DNA]</scope>
    <source>
        <strain evidence="6 7">DSM 103737</strain>
    </source>
</reference>
<keyword evidence="4 6" id="KW-0560">Oxidoreductase</keyword>
<dbReference type="InterPro" id="IPR019912">
    <property type="entry name" value="FMN_Rdtase_MsuE-like"/>
</dbReference>
<evidence type="ECO:0000256" key="1">
    <source>
        <dbReference type="ARBA" id="ARBA00005990"/>
    </source>
</evidence>
<protein>
    <submittedName>
        <fullName evidence="6">FMN reductase</fullName>
        <ecNumber evidence="6">1.5.1.38</ecNumber>
    </submittedName>
</protein>
<keyword evidence="2" id="KW-0285">Flavoprotein</keyword>
<dbReference type="EMBL" id="JACIEN010000001">
    <property type="protein sequence ID" value="MBB4015736.1"/>
    <property type="molecule type" value="Genomic_DNA"/>
</dbReference>